<dbReference type="Pfam" id="PF07556">
    <property type="entry name" value="DUF1538"/>
    <property type="match status" value="2"/>
</dbReference>
<keyword evidence="1" id="KW-0812">Transmembrane</keyword>
<gene>
    <name evidence="2" type="ORF">AVLFYP127_01649</name>
</gene>
<keyword evidence="1" id="KW-0472">Membrane</keyword>
<evidence type="ECO:0000313" key="2">
    <source>
        <dbReference type="EMBL" id="VYS86951.1"/>
    </source>
</evidence>
<keyword evidence="1" id="KW-1133">Transmembrane helix</keyword>
<feature type="transmembrane region" description="Helical" evidence="1">
    <location>
        <begin position="204"/>
        <end position="226"/>
    </location>
</feature>
<evidence type="ECO:0008006" key="3">
    <source>
        <dbReference type="Google" id="ProtNLM"/>
    </source>
</evidence>
<protein>
    <recommendedName>
        <fullName evidence="3">DUF1538 domain-containing protein</fullName>
    </recommendedName>
</protein>
<feature type="transmembrane region" description="Helical" evidence="1">
    <location>
        <begin position="115"/>
        <end position="134"/>
    </location>
</feature>
<evidence type="ECO:0000256" key="1">
    <source>
        <dbReference type="SAM" id="Phobius"/>
    </source>
</evidence>
<name>A0A6N2S3Z5_9FIRM</name>
<feature type="transmembrane region" description="Helical" evidence="1">
    <location>
        <begin position="78"/>
        <end position="95"/>
    </location>
</feature>
<feature type="transmembrane region" description="Helical" evidence="1">
    <location>
        <begin position="246"/>
        <end position="263"/>
    </location>
</feature>
<dbReference type="InterPro" id="IPR011435">
    <property type="entry name" value="UmpAB"/>
</dbReference>
<proteinExistence type="predicted"/>
<feature type="transmembrane region" description="Helical" evidence="1">
    <location>
        <begin position="380"/>
        <end position="397"/>
    </location>
</feature>
<feature type="transmembrane region" description="Helical" evidence="1">
    <location>
        <begin position="435"/>
        <end position="457"/>
    </location>
</feature>
<dbReference type="EMBL" id="CACRSW010000008">
    <property type="protein sequence ID" value="VYS86951.1"/>
    <property type="molecule type" value="Genomic_DNA"/>
</dbReference>
<sequence>MIIFREEIKQNSKAVVPIAVLVLILNLFRPVENKIIIKFLIGCIGIIFGLSIFLTGVNLSISKIGTYMGDFIAKSEKIIKVIIFGIFIGFIISIAEPDLLILANQVRSAIGLSSLLIVAIISIGVGFMISLGLFRIFKEIELSTLMIIIYGVIFILMFIVNDLGHAIAFDASGATTGAMTTPFIIALGLGVSKLKGEKKGEENSFGLVGIASTGPILAGLLMTMSINSKNILLEEQAHQLALVSGFKSASFAILPITLVFFIMDKLVFKIKNKKSINLGLIYTYLGLIIFLASVEGGFMELARLMGENYSDFRFVPIIGFILGLLVVLAEPAVFVLAEQVEEVTGGSIHKSSIMKALSVGVAFAVMLAMFRIKIEGFKLWMIIVPGFLIALILSRNVSQLFVGIAFDSGGVASGPMTATFILGFCQGVAGNIDGGFGVIAFVALMPVITIMIMGSFYKEAIEG</sequence>
<dbReference type="AlphaFoldDB" id="A0A6N2S3Z5"/>
<feature type="transmembrane region" description="Helical" evidence="1">
    <location>
        <begin position="356"/>
        <end position="374"/>
    </location>
</feature>
<feature type="transmembrane region" description="Helical" evidence="1">
    <location>
        <begin position="314"/>
        <end position="336"/>
    </location>
</feature>
<feature type="transmembrane region" description="Helical" evidence="1">
    <location>
        <begin position="35"/>
        <end position="57"/>
    </location>
</feature>
<feature type="transmembrane region" description="Helical" evidence="1">
    <location>
        <begin position="141"/>
        <end position="160"/>
    </location>
</feature>
<feature type="transmembrane region" description="Helical" evidence="1">
    <location>
        <begin position="275"/>
        <end position="294"/>
    </location>
</feature>
<feature type="transmembrane region" description="Helical" evidence="1">
    <location>
        <begin position="12"/>
        <end position="29"/>
    </location>
</feature>
<organism evidence="2">
    <name type="scientific">Anaerococcus vaginalis</name>
    <dbReference type="NCBI Taxonomy" id="33037"/>
    <lineage>
        <taxon>Bacteria</taxon>
        <taxon>Bacillati</taxon>
        <taxon>Bacillota</taxon>
        <taxon>Tissierellia</taxon>
        <taxon>Tissierellales</taxon>
        <taxon>Peptoniphilaceae</taxon>
        <taxon>Anaerococcus</taxon>
    </lineage>
</organism>
<accession>A0A6N2S3Z5</accession>
<feature type="transmembrane region" description="Helical" evidence="1">
    <location>
        <begin position="409"/>
        <end position="429"/>
    </location>
</feature>
<reference evidence="2" key="1">
    <citation type="submission" date="2019-11" db="EMBL/GenBank/DDBJ databases">
        <authorList>
            <person name="Feng L."/>
        </authorList>
    </citation>
    <scope>NUCLEOTIDE SEQUENCE</scope>
    <source>
        <strain evidence="2">AvaginalisLFYP127</strain>
    </source>
</reference>
<dbReference type="RefSeq" id="WP_156328693.1">
    <property type="nucleotide sequence ID" value="NZ_CACRSW010000008.1"/>
</dbReference>
<feature type="transmembrane region" description="Helical" evidence="1">
    <location>
        <begin position="166"/>
        <end position="192"/>
    </location>
</feature>